<dbReference type="AlphaFoldDB" id="A0A401XL70"/>
<dbReference type="InterPro" id="IPR015946">
    <property type="entry name" value="KH_dom-like_a/b"/>
</dbReference>
<keyword evidence="13" id="KW-1185">Reference proteome</keyword>
<dbReference type="InterPro" id="IPR016484">
    <property type="entry name" value="GTPase_Der"/>
</dbReference>
<dbReference type="Pfam" id="PF14714">
    <property type="entry name" value="KH_dom-like"/>
    <property type="match status" value="1"/>
</dbReference>
<proteinExistence type="inferred from homology"/>
<comment type="similarity">
    <text evidence="1 8 9 10">Belongs to the TRAFAC class TrmE-Era-EngA-EngB-Septin-like GTPase superfamily. EngA (Der) GTPase family.</text>
</comment>
<protein>
    <recommendedName>
        <fullName evidence="2 8">GTPase Der</fullName>
    </recommendedName>
    <alternativeName>
        <fullName evidence="7 8">GTP-binding protein EngA</fullName>
    </alternativeName>
</protein>
<dbReference type="Proteomes" id="UP000286715">
    <property type="component" value="Unassembled WGS sequence"/>
</dbReference>
<evidence type="ECO:0000256" key="2">
    <source>
        <dbReference type="ARBA" id="ARBA00020953"/>
    </source>
</evidence>
<dbReference type="EMBL" id="BHZE01000010">
    <property type="protein sequence ID" value="GCD77785.1"/>
    <property type="molecule type" value="Genomic_DNA"/>
</dbReference>
<dbReference type="PROSITE" id="PS51712">
    <property type="entry name" value="G_ENGA"/>
    <property type="match status" value="2"/>
</dbReference>
<feature type="binding site" evidence="8">
    <location>
        <begin position="184"/>
        <end position="191"/>
    </location>
    <ligand>
        <name>GTP</name>
        <dbReference type="ChEBI" id="CHEBI:37565"/>
        <label>2</label>
    </ligand>
</feature>
<dbReference type="SUPFAM" id="SSF52540">
    <property type="entry name" value="P-loop containing nucleoside triphosphate hydrolases"/>
    <property type="match status" value="2"/>
</dbReference>
<evidence type="ECO:0000313" key="13">
    <source>
        <dbReference type="Proteomes" id="UP000286715"/>
    </source>
</evidence>
<dbReference type="InterPro" id="IPR032859">
    <property type="entry name" value="KH_dom-like"/>
</dbReference>
<dbReference type="FunFam" id="3.30.300.20:FF:000004">
    <property type="entry name" value="GTPase Der"/>
    <property type="match status" value="1"/>
</dbReference>
<dbReference type="PRINTS" id="PR00326">
    <property type="entry name" value="GTP1OBG"/>
</dbReference>
<comment type="function">
    <text evidence="8 10">GTPase that plays an essential role in the late steps of ribosome biogenesis.</text>
</comment>
<evidence type="ECO:0000256" key="4">
    <source>
        <dbReference type="ARBA" id="ARBA00022737"/>
    </source>
</evidence>
<dbReference type="RefSeq" id="WP_124397850.1">
    <property type="nucleotide sequence ID" value="NZ_BHZE01000010.1"/>
</dbReference>
<evidence type="ECO:0000256" key="6">
    <source>
        <dbReference type="ARBA" id="ARBA00023134"/>
    </source>
</evidence>
<evidence type="ECO:0000256" key="3">
    <source>
        <dbReference type="ARBA" id="ARBA00022517"/>
    </source>
</evidence>
<dbReference type="InterPro" id="IPR027417">
    <property type="entry name" value="P-loop_NTPase"/>
</dbReference>
<dbReference type="CDD" id="cd01894">
    <property type="entry name" value="EngA1"/>
    <property type="match status" value="1"/>
</dbReference>
<feature type="binding site" evidence="8">
    <location>
        <begin position="296"/>
        <end position="299"/>
    </location>
    <ligand>
        <name>GTP</name>
        <dbReference type="ChEBI" id="CHEBI:37565"/>
        <label>2</label>
    </ligand>
</feature>
<evidence type="ECO:0000256" key="5">
    <source>
        <dbReference type="ARBA" id="ARBA00022741"/>
    </source>
</evidence>
<dbReference type="PANTHER" id="PTHR43834:SF6">
    <property type="entry name" value="GTPASE DER"/>
    <property type="match status" value="1"/>
</dbReference>
<keyword evidence="6 8" id="KW-0342">GTP-binding</keyword>
<dbReference type="NCBIfam" id="TIGR03594">
    <property type="entry name" value="GTPase_EngA"/>
    <property type="match status" value="1"/>
</dbReference>
<evidence type="ECO:0000256" key="10">
    <source>
        <dbReference type="RuleBase" id="RU004481"/>
    </source>
</evidence>
<dbReference type="PIRSF" id="PIRSF006485">
    <property type="entry name" value="GTP-binding_EngA"/>
    <property type="match status" value="1"/>
</dbReference>
<dbReference type="CDD" id="cd01895">
    <property type="entry name" value="EngA2"/>
    <property type="match status" value="1"/>
</dbReference>
<dbReference type="InterPro" id="IPR031166">
    <property type="entry name" value="G_ENGA"/>
</dbReference>
<accession>A0A401XL70</accession>
<comment type="subunit">
    <text evidence="8">Associates with the 50S ribosomal subunit.</text>
</comment>
<feature type="binding site" evidence="8">
    <location>
        <begin position="231"/>
        <end position="235"/>
    </location>
    <ligand>
        <name>GTP</name>
        <dbReference type="ChEBI" id="CHEBI:37565"/>
        <label>2</label>
    </ligand>
</feature>
<dbReference type="NCBIfam" id="TIGR00231">
    <property type="entry name" value="small_GTP"/>
    <property type="match status" value="2"/>
</dbReference>
<evidence type="ECO:0000256" key="1">
    <source>
        <dbReference type="ARBA" id="ARBA00008279"/>
    </source>
</evidence>
<dbReference type="GO" id="GO:0042254">
    <property type="term" value="P:ribosome biogenesis"/>
    <property type="evidence" value="ECO:0007669"/>
    <property type="project" value="UniProtKB-KW"/>
</dbReference>
<dbReference type="FunFam" id="3.40.50.300:FF:000057">
    <property type="entry name" value="GTPase Der"/>
    <property type="match status" value="1"/>
</dbReference>
<evidence type="ECO:0000259" key="11">
    <source>
        <dbReference type="PROSITE" id="PS51712"/>
    </source>
</evidence>
<dbReference type="HAMAP" id="MF_00195">
    <property type="entry name" value="GTPase_Der"/>
    <property type="match status" value="1"/>
</dbReference>
<evidence type="ECO:0000256" key="7">
    <source>
        <dbReference type="ARBA" id="ARBA00032345"/>
    </source>
</evidence>
<dbReference type="Gene3D" id="3.40.50.300">
    <property type="entry name" value="P-loop containing nucleotide triphosphate hydrolases"/>
    <property type="match status" value="2"/>
</dbReference>
<evidence type="ECO:0000256" key="8">
    <source>
        <dbReference type="HAMAP-Rule" id="MF_00195"/>
    </source>
</evidence>
<dbReference type="FunFam" id="3.40.50.300:FF:000040">
    <property type="entry name" value="GTPase Der"/>
    <property type="match status" value="1"/>
</dbReference>
<dbReference type="Pfam" id="PF01926">
    <property type="entry name" value="MMR_HSR1"/>
    <property type="match status" value="2"/>
</dbReference>
<keyword evidence="4 10" id="KW-0677">Repeat</keyword>
<evidence type="ECO:0000256" key="9">
    <source>
        <dbReference type="PROSITE-ProRule" id="PRU01049"/>
    </source>
</evidence>
<organism evidence="12 13">
    <name type="scientific">Thermaurantimonas aggregans</name>
    <dbReference type="NCBI Taxonomy" id="2173829"/>
    <lineage>
        <taxon>Bacteria</taxon>
        <taxon>Pseudomonadati</taxon>
        <taxon>Bacteroidota</taxon>
        <taxon>Flavobacteriia</taxon>
        <taxon>Flavobacteriales</taxon>
        <taxon>Schleiferiaceae</taxon>
        <taxon>Thermaurantimonas</taxon>
    </lineage>
</organism>
<dbReference type="InterPro" id="IPR006073">
    <property type="entry name" value="GTP-bd"/>
</dbReference>
<dbReference type="GO" id="GO:0005525">
    <property type="term" value="F:GTP binding"/>
    <property type="evidence" value="ECO:0007669"/>
    <property type="project" value="UniProtKB-UniRule"/>
</dbReference>
<reference evidence="12 13" key="1">
    <citation type="submission" date="2018-11" db="EMBL/GenBank/DDBJ databases">
        <title>Schleiferia aggregans sp. nov., a moderately thermophilic heterotrophic bacterium isolated from microbial mats at a terrestrial hot spring.</title>
        <authorList>
            <person name="Iino T."/>
            <person name="Ohkuma M."/>
            <person name="Haruta S."/>
        </authorList>
    </citation>
    <scope>NUCLEOTIDE SEQUENCE [LARGE SCALE GENOMIC DNA]</scope>
    <source>
        <strain evidence="12 13">LA</strain>
    </source>
</reference>
<dbReference type="Gene3D" id="3.30.300.20">
    <property type="match status" value="1"/>
</dbReference>
<dbReference type="InterPro" id="IPR005225">
    <property type="entry name" value="Small_GTP-bd"/>
</dbReference>
<gene>
    <name evidence="8 12" type="primary">der</name>
    <name evidence="12" type="ORF">JCM31826_12670</name>
</gene>
<comment type="caution">
    <text evidence="12">The sequence shown here is derived from an EMBL/GenBank/DDBJ whole genome shotgun (WGS) entry which is preliminary data.</text>
</comment>
<feature type="domain" description="EngA-type G" evidence="11">
    <location>
        <begin position="3"/>
        <end position="167"/>
    </location>
</feature>
<sequence>MAGIVSIVGRPNVGKSTLFNRLTGRREAIVDDTPGVTRDRIYAPAEWLNHSFTIVDTGGYTEGSDDSFEAEIRKQARLAIEEAHVIIFVTDGREGLTPLDEEVAELIRRSKKPHILAVNKIDSPSDDFAISEFLKLGFKDTFPVSAINGHGTGDLLDKVISYLPQEADKSSDYTEDLPRICVVGRPNVGKSSFLNALTGRDQHIVSEVAGTTRDAVHTRYTMFGFDFYLVDTAGLRKKGKVTEDLEFYSVMRAIKAIENSDVCILMLDASRGIEAQDLSIFHLIEKNHKGVVIAVNKWDLTDKSHETATVFRNAILEKIKPFDDVPILFISATDKIRLLKTLEEALEVYKRRKTRIPTRQLNDLLLPIFENQPPPVYKGKSISIKYITQLPTPRPQFAFFANLPQYIKDPYKRFVENTIRTHFDFKGVPIDIFFRKK</sequence>
<feature type="binding site" evidence="8">
    <location>
        <begin position="9"/>
        <end position="16"/>
    </location>
    <ligand>
        <name>GTP</name>
        <dbReference type="ChEBI" id="CHEBI:37565"/>
        <label>1</label>
    </ligand>
</feature>
<feature type="binding site" evidence="8">
    <location>
        <begin position="56"/>
        <end position="60"/>
    </location>
    <ligand>
        <name>GTP</name>
        <dbReference type="ChEBI" id="CHEBI:37565"/>
        <label>1</label>
    </ligand>
</feature>
<feature type="binding site" evidence="8">
    <location>
        <begin position="119"/>
        <end position="122"/>
    </location>
    <ligand>
        <name>GTP</name>
        <dbReference type="ChEBI" id="CHEBI:37565"/>
        <label>1</label>
    </ligand>
</feature>
<keyword evidence="5 8" id="KW-0547">Nucleotide-binding</keyword>
<dbReference type="GO" id="GO:0043022">
    <property type="term" value="F:ribosome binding"/>
    <property type="evidence" value="ECO:0007669"/>
    <property type="project" value="TreeGrafter"/>
</dbReference>
<keyword evidence="3 8" id="KW-0690">Ribosome biogenesis</keyword>
<dbReference type="PANTHER" id="PTHR43834">
    <property type="entry name" value="GTPASE DER"/>
    <property type="match status" value="1"/>
</dbReference>
<feature type="domain" description="EngA-type G" evidence="11">
    <location>
        <begin position="178"/>
        <end position="353"/>
    </location>
</feature>
<evidence type="ECO:0000313" key="12">
    <source>
        <dbReference type="EMBL" id="GCD77785.1"/>
    </source>
</evidence>
<name>A0A401XL70_9FLAO</name>
<dbReference type="OrthoDB" id="9805918at2"/>